<sequence length="443" mass="51184">MEKEDELSPNQLFAEKLAINDEVGGDNLSAGTSSGTIQGQIVENAFDANYTTYEQGGDIPGFYEGPWFPGQEMNRDFDYGYRDEDLIQILFAQLEETKQSVNEAITKQPSIERMFNHIIRLAKEANYTDEGAEVFTYVYVHFMIEHNSFVPSEELNKMGSQIALNYIINYSASVGRHYEKEPINNFKWNPQIKEKALFSILDFDKTQLKENNPEESSHPQNQEEDSLTKETDQAKNEIEEAHQPEKEEVSVFEEEDYFTPIFTLPRDDELFGKWPFKYATVYGYRNDPKKPHDLFSVFEPHMIYKEFEQMEKMKLVKQAQSKPDIKTELVCPETSQVPPTTLSPSATIKTEQTDNNFQSGSVLPVQCDVIKPKYIKLIDGTTFVNGEQVKKYEIEEKKQKYQKLPAWMPKVTRTEIAVGERMAENNQESPFDPKPYWSTDASF</sequence>
<name>A0ABN7RLN5_OIKDI</name>
<reference evidence="2 3" key="1">
    <citation type="submission" date="2021-04" db="EMBL/GenBank/DDBJ databases">
        <authorList>
            <person name="Bliznina A."/>
        </authorList>
    </citation>
    <scope>NUCLEOTIDE SEQUENCE [LARGE SCALE GENOMIC DNA]</scope>
</reference>
<dbReference type="Proteomes" id="UP001158576">
    <property type="component" value="Chromosome PAR"/>
</dbReference>
<accession>A0ABN7RLN5</accession>
<evidence type="ECO:0000313" key="2">
    <source>
        <dbReference type="EMBL" id="CAG5078096.1"/>
    </source>
</evidence>
<evidence type="ECO:0000313" key="3">
    <source>
        <dbReference type="Proteomes" id="UP001158576"/>
    </source>
</evidence>
<evidence type="ECO:0000256" key="1">
    <source>
        <dbReference type="SAM" id="MobiDB-lite"/>
    </source>
</evidence>
<feature type="region of interest" description="Disordered" evidence="1">
    <location>
        <begin position="210"/>
        <end position="250"/>
    </location>
</feature>
<feature type="region of interest" description="Disordered" evidence="1">
    <location>
        <begin position="420"/>
        <end position="443"/>
    </location>
</feature>
<keyword evidence="3" id="KW-1185">Reference proteome</keyword>
<gene>
    <name evidence="2" type="ORF">OKIOD_LOCUS457</name>
</gene>
<organism evidence="2 3">
    <name type="scientific">Oikopleura dioica</name>
    <name type="common">Tunicate</name>
    <dbReference type="NCBI Taxonomy" id="34765"/>
    <lineage>
        <taxon>Eukaryota</taxon>
        <taxon>Metazoa</taxon>
        <taxon>Chordata</taxon>
        <taxon>Tunicata</taxon>
        <taxon>Appendicularia</taxon>
        <taxon>Copelata</taxon>
        <taxon>Oikopleuridae</taxon>
        <taxon>Oikopleura</taxon>
    </lineage>
</organism>
<feature type="compositionally biased region" description="Basic and acidic residues" evidence="1">
    <location>
        <begin position="226"/>
        <end position="249"/>
    </location>
</feature>
<dbReference type="EMBL" id="OU015568">
    <property type="protein sequence ID" value="CAG5078096.1"/>
    <property type="molecule type" value="Genomic_DNA"/>
</dbReference>
<proteinExistence type="predicted"/>
<protein>
    <submittedName>
        <fullName evidence="2">Oidioi.mRNA.OKI2018_I69.PAR.g8899.t1.cds</fullName>
    </submittedName>
</protein>